<comment type="caution">
    <text evidence="1">The sequence shown here is derived from an EMBL/GenBank/DDBJ whole genome shotgun (WGS) entry which is preliminary data.</text>
</comment>
<keyword evidence="2" id="KW-1185">Reference proteome</keyword>
<feature type="non-terminal residue" evidence="1">
    <location>
        <position position="61"/>
    </location>
</feature>
<evidence type="ECO:0000313" key="1">
    <source>
        <dbReference type="EMBL" id="CAG8835477.1"/>
    </source>
</evidence>
<feature type="non-terminal residue" evidence="1">
    <location>
        <position position="1"/>
    </location>
</feature>
<gene>
    <name evidence="1" type="ORF">GMARGA_LOCUS32589</name>
</gene>
<accession>A0ABN7WLV1</accession>
<name>A0ABN7WLV1_GIGMA</name>
<dbReference type="Proteomes" id="UP000789901">
    <property type="component" value="Unassembled WGS sequence"/>
</dbReference>
<organism evidence="1 2">
    <name type="scientific">Gigaspora margarita</name>
    <dbReference type="NCBI Taxonomy" id="4874"/>
    <lineage>
        <taxon>Eukaryota</taxon>
        <taxon>Fungi</taxon>
        <taxon>Fungi incertae sedis</taxon>
        <taxon>Mucoromycota</taxon>
        <taxon>Glomeromycotina</taxon>
        <taxon>Glomeromycetes</taxon>
        <taxon>Diversisporales</taxon>
        <taxon>Gigasporaceae</taxon>
        <taxon>Gigaspora</taxon>
    </lineage>
</organism>
<evidence type="ECO:0000313" key="2">
    <source>
        <dbReference type="Proteomes" id="UP000789901"/>
    </source>
</evidence>
<sequence length="61" mass="6862">KRNIWIFAVSEPPCPTQVNLNAEAMRQLLEPGPGREKADKICVNHFLDKVLKNMGDDPDSN</sequence>
<reference evidence="1 2" key="1">
    <citation type="submission" date="2021-06" db="EMBL/GenBank/DDBJ databases">
        <authorList>
            <person name="Kallberg Y."/>
            <person name="Tangrot J."/>
            <person name="Rosling A."/>
        </authorList>
    </citation>
    <scope>NUCLEOTIDE SEQUENCE [LARGE SCALE GENOMIC DNA]</scope>
    <source>
        <strain evidence="1 2">120-4 pot B 10/14</strain>
    </source>
</reference>
<proteinExistence type="predicted"/>
<dbReference type="EMBL" id="CAJVQB010051552">
    <property type="protein sequence ID" value="CAG8835477.1"/>
    <property type="molecule type" value="Genomic_DNA"/>
</dbReference>
<protein>
    <submittedName>
        <fullName evidence="1">21969_t:CDS:1</fullName>
    </submittedName>
</protein>